<evidence type="ECO:0000313" key="2">
    <source>
        <dbReference type="Proteomes" id="UP000006038"/>
    </source>
</evidence>
<sequence length="68" mass="8093">KKVTLQYYRDSRDVKARVLEMMHMLHHTLIFSRLNRSSYSQHVSLDLEGPGICIWQPMERTMISMNGR</sequence>
<protein>
    <submittedName>
        <fullName evidence="1">Uncharacterized protein</fullName>
    </submittedName>
</protein>
<dbReference type="Proteomes" id="UP000006038">
    <property type="component" value="Chromosome 5"/>
</dbReference>
<keyword evidence="2" id="KW-1185">Reference proteome</keyword>
<dbReference type="AlphaFoldDB" id="J3M9Q6"/>
<dbReference type="Gramene" id="OB05G33300.1">
    <property type="protein sequence ID" value="OB05G33300.1"/>
    <property type="gene ID" value="OB05G33300"/>
</dbReference>
<evidence type="ECO:0000313" key="1">
    <source>
        <dbReference type="EnsemblPlants" id="OB05G33300.1"/>
    </source>
</evidence>
<reference evidence="1" key="1">
    <citation type="journal article" date="2013" name="Nat. Commun.">
        <title>Whole-genome sequencing of Oryza brachyantha reveals mechanisms underlying Oryza genome evolution.</title>
        <authorList>
            <person name="Chen J."/>
            <person name="Huang Q."/>
            <person name="Gao D."/>
            <person name="Wang J."/>
            <person name="Lang Y."/>
            <person name="Liu T."/>
            <person name="Li B."/>
            <person name="Bai Z."/>
            <person name="Luis Goicoechea J."/>
            <person name="Liang C."/>
            <person name="Chen C."/>
            <person name="Zhang W."/>
            <person name="Sun S."/>
            <person name="Liao Y."/>
            <person name="Zhang X."/>
            <person name="Yang L."/>
            <person name="Song C."/>
            <person name="Wang M."/>
            <person name="Shi J."/>
            <person name="Liu G."/>
            <person name="Liu J."/>
            <person name="Zhou H."/>
            <person name="Zhou W."/>
            <person name="Yu Q."/>
            <person name="An N."/>
            <person name="Chen Y."/>
            <person name="Cai Q."/>
            <person name="Wang B."/>
            <person name="Liu B."/>
            <person name="Min J."/>
            <person name="Huang Y."/>
            <person name="Wu H."/>
            <person name="Li Z."/>
            <person name="Zhang Y."/>
            <person name="Yin Y."/>
            <person name="Song W."/>
            <person name="Jiang J."/>
            <person name="Jackson S.A."/>
            <person name="Wing R.A."/>
            <person name="Wang J."/>
            <person name="Chen M."/>
        </authorList>
    </citation>
    <scope>NUCLEOTIDE SEQUENCE [LARGE SCALE GENOMIC DNA]</scope>
    <source>
        <strain evidence="1">cv. IRGC 101232</strain>
    </source>
</reference>
<proteinExistence type="predicted"/>
<name>J3M9Q6_ORYBR</name>
<dbReference type="EnsemblPlants" id="OB05G33300.1">
    <property type="protein sequence ID" value="OB05G33300.1"/>
    <property type="gene ID" value="OB05G33300"/>
</dbReference>
<organism evidence="1">
    <name type="scientific">Oryza brachyantha</name>
    <name type="common">malo sina</name>
    <dbReference type="NCBI Taxonomy" id="4533"/>
    <lineage>
        <taxon>Eukaryota</taxon>
        <taxon>Viridiplantae</taxon>
        <taxon>Streptophyta</taxon>
        <taxon>Embryophyta</taxon>
        <taxon>Tracheophyta</taxon>
        <taxon>Spermatophyta</taxon>
        <taxon>Magnoliopsida</taxon>
        <taxon>Liliopsida</taxon>
        <taxon>Poales</taxon>
        <taxon>Poaceae</taxon>
        <taxon>BOP clade</taxon>
        <taxon>Oryzoideae</taxon>
        <taxon>Oryzeae</taxon>
        <taxon>Oryzinae</taxon>
        <taxon>Oryza</taxon>
    </lineage>
</organism>
<accession>J3M9Q6</accession>
<reference evidence="1" key="2">
    <citation type="submission" date="2013-04" db="UniProtKB">
        <authorList>
            <consortium name="EnsemblPlants"/>
        </authorList>
    </citation>
    <scope>IDENTIFICATION</scope>
</reference>
<dbReference type="HOGENOM" id="CLU_2801580_0_0_1"/>